<gene>
    <name evidence="1" type="ORF">EUGRSUZ_B02187</name>
</gene>
<dbReference type="EMBL" id="KK198754">
    <property type="protein sequence ID" value="KCW85356.1"/>
    <property type="molecule type" value="Genomic_DNA"/>
</dbReference>
<proteinExistence type="predicted"/>
<reference evidence="1" key="1">
    <citation type="submission" date="2013-07" db="EMBL/GenBank/DDBJ databases">
        <title>The genome of Eucalyptus grandis.</title>
        <authorList>
            <person name="Schmutz J."/>
            <person name="Hayes R."/>
            <person name="Myburg A."/>
            <person name="Tuskan G."/>
            <person name="Grattapaglia D."/>
            <person name="Rokhsar D.S."/>
        </authorList>
    </citation>
    <scope>NUCLEOTIDE SEQUENCE</scope>
    <source>
        <tissue evidence="1">Leaf extractions</tissue>
    </source>
</reference>
<dbReference type="Gramene" id="KCW85356">
    <property type="protein sequence ID" value="KCW85356"/>
    <property type="gene ID" value="EUGRSUZ_B02187"/>
</dbReference>
<name>A0A059D4L4_EUCGR</name>
<evidence type="ECO:0000313" key="1">
    <source>
        <dbReference type="EMBL" id="KCW85356.1"/>
    </source>
</evidence>
<organism evidence="1">
    <name type="scientific">Eucalyptus grandis</name>
    <name type="common">Flooded gum</name>
    <dbReference type="NCBI Taxonomy" id="71139"/>
    <lineage>
        <taxon>Eukaryota</taxon>
        <taxon>Viridiplantae</taxon>
        <taxon>Streptophyta</taxon>
        <taxon>Embryophyta</taxon>
        <taxon>Tracheophyta</taxon>
        <taxon>Spermatophyta</taxon>
        <taxon>Magnoliopsida</taxon>
        <taxon>eudicotyledons</taxon>
        <taxon>Gunneridae</taxon>
        <taxon>Pentapetalae</taxon>
        <taxon>rosids</taxon>
        <taxon>malvids</taxon>
        <taxon>Myrtales</taxon>
        <taxon>Myrtaceae</taxon>
        <taxon>Myrtoideae</taxon>
        <taxon>Eucalypteae</taxon>
        <taxon>Eucalyptus</taxon>
    </lineage>
</organism>
<dbReference type="InParanoid" id="A0A059D4L4"/>
<protein>
    <submittedName>
        <fullName evidence="1">Uncharacterized protein</fullName>
    </submittedName>
</protein>
<accession>A0A059D4L4</accession>
<dbReference type="AlphaFoldDB" id="A0A059D4L4"/>
<sequence length="108" mass="12513">MTSTSISSKFQFTDKILMMTNASLHLELYKNKVIIDLKLNVDIMQTVDIMMIRKCSYSIIYSLQPKSSKDFRPWKSLLEETFLCKLRSFESDLKSSMDTPLPHPLKSA</sequence>